<evidence type="ECO:0000256" key="1">
    <source>
        <dbReference type="SAM" id="Phobius"/>
    </source>
</evidence>
<keyword evidence="1" id="KW-0472">Membrane</keyword>
<reference evidence="2" key="1">
    <citation type="submission" date="2018-11" db="EMBL/GenBank/DDBJ databases">
        <authorList>
            <person name="Alioto T."/>
            <person name="Alioto T."/>
        </authorList>
    </citation>
    <scope>NUCLEOTIDE SEQUENCE</scope>
</reference>
<dbReference type="InterPro" id="IPR029063">
    <property type="entry name" value="SAM-dependent_MTases_sf"/>
</dbReference>
<keyword evidence="1" id="KW-0812">Transmembrane</keyword>
<dbReference type="EMBL" id="UYJE01005893">
    <property type="protein sequence ID" value="VDI41371.1"/>
    <property type="molecule type" value="Genomic_DNA"/>
</dbReference>
<proteinExistence type="predicted"/>
<keyword evidence="3" id="KW-1185">Reference proteome</keyword>
<comment type="caution">
    <text evidence="2">The sequence shown here is derived from an EMBL/GenBank/DDBJ whole genome shotgun (WGS) entry which is preliminary data.</text>
</comment>
<protein>
    <recommendedName>
        <fullName evidence="4">Methyltransferase type 11 domain-containing protein</fullName>
    </recommendedName>
</protein>
<evidence type="ECO:0000313" key="2">
    <source>
        <dbReference type="EMBL" id="VDI41371.1"/>
    </source>
</evidence>
<name>A0A8B6EZ19_MYTGA</name>
<organism evidence="2 3">
    <name type="scientific">Mytilus galloprovincialis</name>
    <name type="common">Mediterranean mussel</name>
    <dbReference type="NCBI Taxonomy" id="29158"/>
    <lineage>
        <taxon>Eukaryota</taxon>
        <taxon>Metazoa</taxon>
        <taxon>Spiralia</taxon>
        <taxon>Lophotrochozoa</taxon>
        <taxon>Mollusca</taxon>
        <taxon>Bivalvia</taxon>
        <taxon>Autobranchia</taxon>
        <taxon>Pteriomorphia</taxon>
        <taxon>Mytilida</taxon>
        <taxon>Mytiloidea</taxon>
        <taxon>Mytilidae</taxon>
        <taxon>Mytilinae</taxon>
        <taxon>Mytilus</taxon>
    </lineage>
</organism>
<keyword evidence="1" id="KW-1133">Transmembrane helix</keyword>
<dbReference type="AlphaFoldDB" id="A0A8B6EZ19"/>
<evidence type="ECO:0000313" key="3">
    <source>
        <dbReference type="Proteomes" id="UP000596742"/>
    </source>
</evidence>
<dbReference type="Proteomes" id="UP000596742">
    <property type="component" value="Unassembled WGS sequence"/>
</dbReference>
<feature type="transmembrane region" description="Helical" evidence="1">
    <location>
        <begin position="12"/>
        <end position="32"/>
    </location>
</feature>
<evidence type="ECO:0008006" key="4">
    <source>
        <dbReference type="Google" id="ProtNLM"/>
    </source>
</evidence>
<dbReference type="SUPFAM" id="SSF53335">
    <property type="entry name" value="S-adenosyl-L-methionine-dependent methyltransferases"/>
    <property type="match status" value="1"/>
</dbReference>
<dbReference type="OrthoDB" id="406773at2759"/>
<gene>
    <name evidence="2" type="ORF">MGAL_10B000045</name>
</gene>
<accession>A0A8B6EZ19</accession>
<sequence length="289" mass="32839">MMALNKKGWARPISIAIVTILVTILVLNVMSIKSEPNLYNDKLEAPSNDNESIDKFVFARNQLSYKLNIARREIGKLECEMSKGKKITSNHGGWCKDASTETGGQHLTDKVFVPHLSSFLKDKTVGSFGDGPGAYKREITKLQEVRLYDAYDGAPYSEENSKGTVKFLDLTIPQYGIPVYDWIISLEVAEHIPQEFESTYLDNIFRHAKEGIILSWAIPGQGGLQHVNNKPLEYVIQVMEKNGFVRNDNLSKKLQKAATFPWLKRNINVYLRTNYSIFGSEKRLVQWFS</sequence>